<dbReference type="Proteomes" id="UP001552521">
    <property type="component" value="Unassembled WGS sequence"/>
</dbReference>
<evidence type="ECO:0000256" key="1">
    <source>
        <dbReference type="SAM" id="MobiDB-lite"/>
    </source>
</evidence>
<organism evidence="2 3">
    <name type="scientific">Streptomyces kurssanovii</name>
    <dbReference type="NCBI Taxonomy" id="67312"/>
    <lineage>
        <taxon>Bacteria</taxon>
        <taxon>Bacillati</taxon>
        <taxon>Actinomycetota</taxon>
        <taxon>Actinomycetes</taxon>
        <taxon>Kitasatosporales</taxon>
        <taxon>Streptomycetaceae</taxon>
        <taxon>Streptomyces</taxon>
    </lineage>
</organism>
<reference evidence="2 3" key="1">
    <citation type="submission" date="2024-06" db="EMBL/GenBank/DDBJ databases">
        <title>The Natural Products Discovery Center: Release of the First 8490 Sequenced Strains for Exploring Actinobacteria Biosynthetic Diversity.</title>
        <authorList>
            <person name="Kalkreuter E."/>
            <person name="Kautsar S.A."/>
            <person name="Yang D."/>
            <person name="Bader C.D."/>
            <person name="Teijaro C.N."/>
            <person name="Fluegel L."/>
            <person name="Davis C.M."/>
            <person name="Simpson J.R."/>
            <person name="Lauterbach L."/>
            <person name="Steele A.D."/>
            <person name="Gui C."/>
            <person name="Meng S."/>
            <person name="Li G."/>
            <person name="Viehrig K."/>
            <person name="Ye F."/>
            <person name="Su P."/>
            <person name="Kiefer A.F."/>
            <person name="Nichols A."/>
            <person name="Cepeda A.J."/>
            <person name="Yan W."/>
            <person name="Fan B."/>
            <person name="Jiang Y."/>
            <person name="Adhikari A."/>
            <person name="Zheng C.-J."/>
            <person name="Schuster L."/>
            <person name="Cowan T.M."/>
            <person name="Smanski M.J."/>
            <person name="Chevrette M.G."/>
            <person name="De Carvalho L.P.S."/>
            <person name="Shen B."/>
        </authorList>
    </citation>
    <scope>NUCLEOTIDE SEQUENCE [LARGE SCALE GENOMIC DNA]</scope>
    <source>
        <strain evidence="2 3">NPDC049344</strain>
    </source>
</reference>
<name>A0ABV3HZA2_9ACTN</name>
<protein>
    <submittedName>
        <fullName evidence="2">Uncharacterized protein</fullName>
    </submittedName>
</protein>
<evidence type="ECO:0000313" key="2">
    <source>
        <dbReference type="EMBL" id="MEV4683862.1"/>
    </source>
</evidence>
<comment type="caution">
    <text evidence="2">The sequence shown here is derived from an EMBL/GenBank/DDBJ whole genome shotgun (WGS) entry which is preliminary data.</text>
</comment>
<gene>
    <name evidence="2" type="ORF">AB0K36_24100</name>
</gene>
<feature type="compositionally biased region" description="Low complexity" evidence="1">
    <location>
        <begin position="44"/>
        <end position="60"/>
    </location>
</feature>
<proteinExistence type="predicted"/>
<dbReference type="EMBL" id="JBFAQK010000039">
    <property type="protein sequence ID" value="MEV4683862.1"/>
    <property type="molecule type" value="Genomic_DNA"/>
</dbReference>
<evidence type="ECO:0000313" key="3">
    <source>
        <dbReference type="Proteomes" id="UP001552521"/>
    </source>
</evidence>
<dbReference type="RefSeq" id="WP_364597939.1">
    <property type="nucleotide sequence ID" value="NZ_JBFAQK010000039.1"/>
</dbReference>
<sequence length="166" mass="18496">MEREQTPAPPERGLSTEDLAAPPERDVGRPPEAQPTGFPGEASEVPPEADAVPTAATAVPEEPEPQPDTPDTSTQEEVPRLLTSEEEDGFRTRWQEIQNRFVDDPREAVHDADGLVADVMQTLAATFSRHKQDLEGQWSQGEEADTEDLRMALRKYRSFFNRLLSS</sequence>
<feature type="region of interest" description="Disordered" evidence="1">
    <location>
        <begin position="1"/>
        <end position="91"/>
    </location>
</feature>
<keyword evidence="3" id="KW-1185">Reference proteome</keyword>
<accession>A0ABV3HZA2</accession>